<gene>
    <name evidence="5" type="ORF">ADL15_17600</name>
</gene>
<dbReference type="PANTHER" id="PTHR22683:SF41">
    <property type="entry name" value="DNA TRANSLOCASE FTSK"/>
    <property type="match status" value="1"/>
</dbReference>
<keyword evidence="2 3" id="KW-0067">ATP-binding</keyword>
<dbReference type="InterPro" id="IPR027417">
    <property type="entry name" value="P-loop_NTPase"/>
</dbReference>
<comment type="caution">
    <text evidence="5">The sequence shown here is derived from an EMBL/GenBank/DDBJ whole genome shotgun (WGS) entry which is preliminary data.</text>
</comment>
<evidence type="ECO:0000256" key="3">
    <source>
        <dbReference type="PROSITE-ProRule" id="PRU00289"/>
    </source>
</evidence>
<feature type="domain" description="FtsK" evidence="4">
    <location>
        <begin position="1"/>
        <end position="171"/>
    </location>
</feature>
<dbReference type="GO" id="GO:0051301">
    <property type="term" value="P:cell division"/>
    <property type="evidence" value="ECO:0007669"/>
    <property type="project" value="UniProtKB-KW"/>
</dbReference>
<dbReference type="Pfam" id="PF01580">
    <property type="entry name" value="FtsK_SpoIIIE"/>
    <property type="match status" value="1"/>
</dbReference>
<dbReference type="GO" id="GO:0003677">
    <property type="term" value="F:DNA binding"/>
    <property type="evidence" value="ECO:0007669"/>
    <property type="project" value="InterPro"/>
</dbReference>
<dbReference type="SUPFAM" id="SSF52540">
    <property type="entry name" value="P-loop containing nucleoside triphosphate hydrolases"/>
    <property type="match status" value="1"/>
</dbReference>
<evidence type="ECO:0000313" key="5">
    <source>
        <dbReference type="EMBL" id="KUL33436.1"/>
    </source>
</evidence>
<protein>
    <submittedName>
        <fullName evidence="5">Cell division protein FtsK</fullName>
    </submittedName>
</protein>
<dbReference type="InterPro" id="IPR002543">
    <property type="entry name" value="FtsK_dom"/>
</dbReference>
<sequence>KNLLIGGEPGAGKSGLLNGAMAHAALSLDCKLCLFDGKQVELGQWRECADVFVGPNLGQALSVLKRLQTMMDRRYAYLLACGRRKITPRDAFLPYVVGIDEIAYFSATVGRKQDRDDFASLLRDLVARGRAVGIIVIAATQRPSSDIIPTSLRDLFAWRFAGRCTTNSSSDIVLGQGWAQLGWSAN</sequence>
<feature type="non-terminal residue" evidence="5">
    <location>
        <position position="186"/>
    </location>
</feature>
<evidence type="ECO:0000256" key="2">
    <source>
        <dbReference type="ARBA" id="ARBA00022840"/>
    </source>
</evidence>
<dbReference type="EMBL" id="LLZH01000143">
    <property type="protein sequence ID" value="KUL33436.1"/>
    <property type="molecule type" value="Genomic_DNA"/>
</dbReference>
<keyword evidence="5" id="KW-0131">Cell cycle</keyword>
<proteinExistence type="predicted"/>
<dbReference type="PANTHER" id="PTHR22683">
    <property type="entry name" value="SPORULATION PROTEIN RELATED"/>
    <property type="match status" value="1"/>
</dbReference>
<dbReference type="GO" id="GO:0005524">
    <property type="term" value="F:ATP binding"/>
    <property type="evidence" value="ECO:0007669"/>
    <property type="project" value="UniProtKB-UniRule"/>
</dbReference>
<dbReference type="AlphaFoldDB" id="A0A101JUS0"/>
<evidence type="ECO:0000259" key="4">
    <source>
        <dbReference type="PROSITE" id="PS50901"/>
    </source>
</evidence>
<name>A0A101JUS0_9ACTN</name>
<accession>A0A101JUS0</accession>
<feature type="non-terminal residue" evidence="5">
    <location>
        <position position="1"/>
    </location>
</feature>
<keyword evidence="5" id="KW-0132">Cell division</keyword>
<dbReference type="InterPro" id="IPR050206">
    <property type="entry name" value="FtsK/SpoIIIE/SftA"/>
</dbReference>
<evidence type="ECO:0000313" key="6">
    <source>
        <dbReference type="Proteomes" id="UP000053244"/>
    </source>
</evidence>
<keyword evidence="1 3" id="KW-0547">Nucleotide-binding</keyword>
<dbReference type="Gene3D" id="3.40.50.300">
    <property type="entry name" value="P-loop containing nucleotide triphosphate hydrolases"/>
    <property type="match status" value="1"/>
</dbReference>
<dbReference type="Proteomes" id="UP000053244">
    <property type="component" value="Unassembled WGS sequence"/>
</dbReference>
<reference evidence="5 6" key="1">
    <citation type="submission" date="2015-10" db="EMBL/GenBank/DDBJ databases">
        <authorList>
            <person name="Gilbert D.G."/>
        </authorList>
    </citation>
    <scope>NUCLEOTIDE SEQUENCE [LARGE SCALE GENOMIC DNA]</scope>
    <source>
        <strain evidence="5 6">NRRL B-16712</strain>
    </source>
</reference>
<keyword evidence="6" id="KW-1185">Reference proteome</keyword>
<dbReference type="RefSeq" id="WP_067691831.1">
    <property type="nucleotide sequence ID" value="NZ_LLZH01000143.1"/>
</dbReference>
<dbReference type="PROSITE" id="PS50901">
    <property type="entry name" value="FTSK"/>
    <property type="match status" value="1"/>
</dbReference>
<dbReference type="OrthoDB" id="3315716at2"/>
<feature type="binding site" evidence="3">
    <location>
        <begin position="7"/>
        <end position="14"/>
    </location>
    <ligand>
        <name>ATP</name>
        <dbReference type="ChEBI" id="CHEBI:30616"/>
    </ligand>
</feature>
<organism evidence="5 6">
    <name type="scientific">Actinoplanes awajinensis subsp. mycoplanecinus</name>
    <dbReference type="NCBI Taxonomy" id="135947"/>
    <lineage>
        <taxon>Bacteria</taxon>
        <taxon>Bacillati</taxon>
        <taxon>Actinomycetota</taxon>
        <taxon>Actinomycetes</taxon>
        <taxon>Micromonosporales</taxon>
        <taxon>Micromonosporaceae</taxon>
        <taxon>Actinoplanes</taxon>
    </lineage>
</organism>
<evidence type="ECO:0000256" key="1">
    <source>
        <dbReference type="ARBA" id="ARBA00022741"/>
    </source>
</evidence>